<dbReference type="InterPro" id="IPR000673">
    <property type="entry name" value="Sig_transdc_resp-reg_Me-estase"/>
</dbReference>
<gene>
    <name evidence="4" type="primary">cheB</name>
    <name evidence="9" type="ORF">SAMN05660472_01348</name>
</gene>
<dbReference type="PANTHER" id="PTHR42872:SF3">
    <property type="entry name" value="PROTEIN-GLUTAMATE METHYLESTERASE_PROTEIN-GLUTAMINE GLUTAMINASE 1"/>
    <property type="match status" value="1"/>
</dbReference>
<organism evidence="9 10">
    <name type="scientific">Natronincola ferrireducens</name>
    <dbReference type="NCBI Taxonomy" id="393762"/>
    <lineage>
        <taxon>Bacteria</taxon>
        <taxon>Bacillati</taxon>
        <taxon>Bacillota</taxon>
        <taxon>Clostridia</taxon>
        <taxon>Peptostreptococcales</taxon>
        <taxon>Natronincolaceae</taxon>
        <taxon>Natronincola</taxon>
    </lineage>
</organism>
<feature type="domain" description="Response regulatory" evidence="7">
    <location>
        <begin position="9"/>
        <end position="126"/>
    </location>
</feature>
<dbReference type="Pfam" id="PF00072">
    <property type="entry name" value="Response_reg"/>
    <property type="match status" value="1"/>
</dbReference>
<comment type="domain">
    <text evidence="4">Contains a C-terminal catalytic domain, and an N-terminal region which modulates catalytic activity.</text>
</comment>
<dbReference type="PROSITE" id="PS50122">
    <property type="entry name" value="CHEB"/>
    <property type="match status" value="1"/>
</dbReference>
<feature type="modified residue" description="4-aspartylphosphate" evidence="4 6">
    <location>
        <position position="60"/>
    </location>
</feature>
<dbReference type="CDD" id="cd16432">
    <property type="entry name" value="CheB_Rec"/>
    <property type="match status" value="1"/>
</dbReference>
<evidence type="ECO:0000313" key="9">
    <source>
        <dbReference type="EMBL" id="SDK46097.1"/>
    </source>
</evidence>
<keyword evidence="10" id="KW-1185">Reference proteome</keyword>
<dbReference type="STRING" id="393762.SAMN05660472_01348"/>
<evidence type="ECO:0000256" key="4">
    <source>
        <dbReference type="HAMAP-Rule" id="MF_00099"/>
    </source>
</evidence>
<evidence type="ECO:0000256" key="6">
    <source>
        <dbReference type="PROSITE-ProRule" id="PRU00169"/>
    </source>
</evidence>
<dbReference type="InterPro" id="IPR001789">
    <property type="entry name" value="Sig_transdc_resp-reg_receiver"/>
</dbReference>
<comment type="catalytic activity">
    <reaction evidence="3 4">
        <text>[protein]-L-glutamate 5-O-methyl ester + H2O = L-glutamyl-[protein] + methanol + H(+)</text>
        <dbReference type="Rhea" id="RHEA:23236"/>
        <dbReference type="Rhea" id="RHEA-COMP:10208"/>
        <dbReference type="Rhea" id="RHEA-COMP:10311"/>
        <dbReference type="ChEBI" id="CHEBI:15377"/>
        <dbReference type="ChEBI" id="CHEBI:15378"/>
        <dbReference type="ChEBI" id="CHEBI:17790"/>
        <dbReference type="ChEBI" id="CHEBI:29973"/>
        <dbReference type="ChEBI" id="CHEBI:82795"/>
        <dbReference type="EC" id="3.1.1.61"/>
    </reaction>
</comment>
<keyword evidence="4 6" id="KW-0597">Phosphoprotein</keyword>
<proteinExistence type="inferred from homology"/>
<dbReference type="Pfam" id="PF01339">
    <property type="entry name" value="CheB_methylest"/>
    <property type="match status" value="1"/>
</dbReference>
<dbReference type="EC" id="3.5.1.44" evidence="4"/>
<dbReference type="GO" id="GO:0050568">
    <property type="term" value="F:protein-glutamine glutaminase activity"/>
    <property type="evidence" value="ECO:0007669"/>
    <property type="project" value="UniProtKB-UniRule"/>
</dbReference>
<comment type="PTM">
    <text evidence="4">Phosphorylated by CheA. Phosphorylation of the N-terminal regulatory domain activates the methylesterase activity.</text>
</comment>
<dbReference type="PANTHER" id="PTHR42872">
    <property type="entry name" value="PROTEIN-GLUTAMATE METHYLESTERASE/PROTEIN-GLUTAMINE GLUTAMINASE"/>
    <property type="match status" value="1"/>
</dbReference>
<evidence type="ECO:0000256" key="2">
    <source>
        <dbReference type="ARBA" id="ARBA00024867"/>
    </source>
</evidence>
<dbReference type="PROSITE" id="PS50110">
    <property type="entry name" value="RESPONSE_REGULATORY"/>
    <property type="match status" value="1"/>
</dbReference>
<dbReference type="SUPFAM" id="SSF52738">
    <property type="entry name" value="Methylesterase CheB, C-terminal domain"/>
    <property type="match status" value="1"/>
</dbReference>
<dbReference type="InterPro" id="IPR035909">
    <property type="entry name" value="CheB_C"/>
</dbReference>
<dbReference type="AlphaFoldDB" id="A0A1G9C362"/>
<sequence>MILTQKTIKVGIVDDSPFMRKLLTDILNSDKGIEVIATAKNGKEAIEMITTLKPDIITLDIEMPIMNGIDTLKYIMEYNPLPVVMLSSLTYTGGAATITALELGAVDFIQKPSSIFMINGENSKAEIIRKVKNSYRAKVIHSPIIPCKVNCENVTRPNKALRNAKGDCVNTIVAIATSTGGPRALQSIIPLIPKHFPGAFLIVQHMPPGFTKSLAERLNSISEVTVKEAEDSEKIETGHVYIAPGNYHLGVKKDYSNQLYIDLSQEPPILGHRPSADLLFKSLSQGILTNTRIIGVIMTGMGSDGTKGLKALKEKASPYIIAQSEESCVVYGMPKSAVNSGVVDEIVPLEGIMEAIVNRVGVS</sequence>
<dbReference type="OrthoDB" id="9793421at2"/>
<feature type="active site" evidence="4 5">
    <location>
        <position position="178"/>
    </location>
</feature>
<dbReference type="EMBL" id="FNFP01000002">
    <property type="protein sequence ID" value="SDK46097.1"/>
    <property type="molecule type" value="Genomic_DNA"/>
</dbReference>
<evidence type="ECO:0000313" key="10">
    <source>
        <dbReference type="Proteomes" id="UP000198718"/>
    </source>
</evidence>
<evidence type="ECO:0000256" key="3">
    <source>
        <dbReference type="ARBA" id="ARBA00048267"/>
    </source>
</evidence>
<evidence type="ECO:0000259" key="7">
    <source>
        <dbReference type="PROSITE" id="PS50110"/>
    </source>
</evidence>
<comment type="function">
    <text evidence="2">May play the central regulatory role in sporulation. It may be an element of the effector pathway responsible for the activation of sporulation genes in response to nutritional stress. Spo0A may act in concert with spo0H (a sigma factor) to control the expression of some genes that are critical to the sporulation process.</text>
</comment>
<comment type="function">
    <text evidence="4">Involved in chemotaxis. Part of a chemotaxis signal transduction system that modulates chemotaxis in response to various stimuli. Catalyzes the demethylation of specific methylglutamate residues introduced into the chemoreceptors (methyl-accepting chemotaxis proteins or MCP) by CheR. Also mediates the irreversible deamidation of specific glutamine residues to glutamic acid.</text>
</comment>
<protein>
    <recommendedName>
        <fullName evidence="4">Protein-glutamate methylesterase/protein-glutamine glutaminase</fullName>
        <ecNumber evidence="4">3.1.1.61</ecNumber>
        <ecNumber evidence="4">3.5.1.44</ecNumber>
    </recommendedName>
</protein>
<dbReference type="EC" id="3.1.1.61" evidence="4"/>
<accession>A0A1G9C362</accession>
<feature type="active site" evidence="4 5">
    <location>
        <position position="304"/>
    </location>
</feature>
<dbReference type="Proteomes" id="UP000198718">
    <property type="component" value="Unassembled WGS sequence"/>
</dbReference>
<dbReference type="GO" id="GO:0006935">
    <property type="term" value="P:chemotaxis"/>
    <property type="evidence" value="ECO:0007669"/>
    <property type="project" value="UniProtKB-UniRule"/>
</dbReference>
<feature type="domain" description="CheB-type methylesterase" evidence="8">
    <location>
        <begin position="172"/>
        <end position="363"/>
    </location>
</feature>
<dbReference type="InterPro" id="IPR011006">
    <property type="entry name" value="CheY-like_superfamily"/>
</dbReference>
<dbReference type="GO" id="GO:0008984">
    <property type="term" value="F:protein-glutamate methylesterase activity"/>
    <property type="evidence" value="ECO:0007669"/>
    <property type="project" value="UniProtKB-UniRule"/>
</dbReference>
<dbReference type="Gene3D" id="3.40.50.2300">
    <property type="match status" value="1"/>
</dbReference>
<evidence type="ECO:0000256" key="1">
    <source>
        <dbReference type="ARBA" id="ARBA00022801"/>
    </source>
</evidence>
<keyword evidence="4 5" id="KW-0145">Chemotaxis</keyword>
<dbReference type="InterPro" id="IPR008248">
    <property type="entry name" value="CheB-like"/>
</dbReference>
<keyword evidence="4" id="KW-0963">Cytoplasm</keyword>
<dbReference type="CDD" id="cd17541">
    <property type="entry name" value="REC_CheB-like"/>
    <property type="match status" value="1"/>
</dbReference>
<keyword evidence="1 4" id="KW-0378">Hydrolase</keyword>
<evidence type="ECO:0000259" key="8">
    <source>
        <dbReference type="PROSITE" id="PS50122"/>
    </source>
</evidence>
<dbReference type="HAMAP" id="MF_00099">
    <property type="entry name" value="CheB_chemtxs"/>
    <property type="match status" value="1"/>
</dbReference>
<dbReference type="GO" id="GO:0005737">
    <property type="term" value="C:cytoplasm"/>
    <property type="evidence" value="ECO:0007669"/>
    <property type="project" value="UniProtKB-SubCell"/>
</dbReference>
<dbReference type="Gene3D" id="3.40.50.180">
    <property type="entry name" value="Methylesterase CheB, C-terminal domain"/>
    <property type="match status" value="1"/>
</dbReference>
<comment type="catalytic activity">
    <reaction evidence="4">
        <text>L-glutaminyl-[protein] + H2O = L-glutamyl-[protein] + NH4(+)</text>
        <dbReference type="Rhea" id="RHEA:16441"/>
        <dbReference type="Rhea" id="RHEA-COMP:10207"/>
        <dbReference type="Rhea" id="RHEA-COMP:10208"/>
        <dbReference type="ChEBI" id="CHEBI:15377"/>
        <dbReference type="ChEBI" id="CHEBI:28938"/>
        <dbReference type="ChEBI" id="CHEBI:29973"/>
        <dbReference type="ChEBI" id="CHEBI:30011"/>
        <dbReference type="EC" id="3.5.1.44"/>
    </reaction>
</comment>
<evidence type="ECO:0000256" key="5">
    <source>
        <dbReference type="PROSITE-ProRule" id="PRU00050"/>
    </source>
</evidence>
<comment type="subcellular location">
    <subcellularLocation>
        <location evidence="4">Cytoplasm</location>
    </subcellularLocation>
</comment>
<dbReference type="PIRSF" id="PIRSF000876">
    <property type="entry name" value="RR_chemtxs_CheB"/>
    <property type="match status" value="1"/>
</dbReference>
<dbReference type="SMART" id="SM00448">
    <property type="entry name" value="REC"/>
    <property type="match status" value="1"/>
</dbReference>
<name>A0A1G9C362_9FIRM</name>
<dbReference type="GO" id="GO:0000156">
    <property type="term" value="F:phosphorelay response regulator activity"/>
    <property type="evidence" value="ECO:0007669"/>
    <property type="project" value="InterPro"/>
</dbReference>
<dbReference type="SUPFAM" id="SSF52172">
    <property type="entry name" value="CheY-like"/>
    <property type="match status" value="1"/>
</dbReference>
<dbReference type="RefSeq" id="WP_090552408.1">
    <property type="nucleotide sequence ID" value="NZ_FNFP01000002.1"/>
</dbReference>
<dbReference type="NCBIfam" id="NF001965">
    <property type="entry name" value="PRK00742.1"/>
    <property type="match status" value="1"/>
</dbReference>
<reference evidence="9 10" key="1">
    <citation type="submission" date="2016-10" db="EMBL/GenBank/DDBJ databases">
        <authorList>
            <person name="de Groot N.N."/>
        </authorList>
    </citation>
    <scope>NUCLEOTIDE SEQUENCE [LARGE SCALE GENOMIC DNA]</scope>
    <source>
        <strain evidence="9 10">DSM 18346</strain>
    </source>
</reference>
<feature type="active site" evidence="4 5">
    <location>
        <position position="205"/>
    </location>
</feature>
<comment type="similarity">
    <text evidence="4">Belongs to the CheB family.</text>
</comment>